<dbReference type="AlphaFoldDB" id="A0A232F915"/>
<accession>A0A232F915</accession>
<proteinExistence type="predicted"/>
<comment type="caution">
    <text evidence="2">The sequence shown here is derived from an EMBL/GenBank/DDBJ whole genome shotgun (WGS) entry which is preliminary data.</text>
</comment>
<feature type="region of interest" description="Disordered" evidence="1">
    <location>
        <begin position="45"/>
        <end position="65"/>
    </location>
</feature>
<reference evidence="2 3" key="1">
    <citation type="journal article" date="2017" name="Curr. Biol.">
        <title>The Evolution of Venom by Co-option of Single-Copy Genes.</title>
        <authorList>
            <person name="Martinson E.O."/>
            <person name="Mrinalini"/>
            <person name="Kelkar Y.D."/>
            <person name="Chang C.H."/>
            <person name="Werren J.H."/>
        </authorList>
    </citation>
    <scope>NUCLEOTIDE SEQUENCE [LARGE SCALE GENOMIC DNA]</scope>
    <source>
        <strain evidence="2 3">Alberta</strain>
        <tissue evidence="2">Whole body</tissue>
    </source>
</reference>
<evidence type="ECO:0000313" key="2">
    <source>
        <dbReference type="EMBL" id="OXU27344.1"/>
    </source>
</evidence>
<gene>
    <name evidence="2" type="ORF">TSAR_015083</name>
</gene>
<dbReference type="EMBL" id="NNAY01000621">
    <property type="protein sequence ID" value="OXU27344.1"/>
    <property type="molecule type" value="Genomic_DNA"/>
</dbReference>
<organism evidence="2 3">
    <name type="scientific">Trichomalopsis sarcophagae</name>
    <dbReference type="NCBI Taxonomy" id="543379"/>
    <lineage>
        <taxon>Eukaryota</taxon>
        <taxon>Metazoa</taxon>
        <taxon>Ecdysozoa</taxon>
        <taxon>Arthropoda</taxon>
        <taxon>Hexapoda</taxon>
        <taxon>Insecta</taxon>
        <taxon>Pterygota</taxon>
        <taxon>Neoptera</taxon>
        <taxon>Endopterygota</taxon>
        <taxon>Hymenoptera</taxon>
        <taxon>Apocrita</taxon>
        <taxon>Proctotrupomorpha</taxon>
        <taxon>Chalcidoidea</taxon>
        <taxon>Pteromalidae</taxon>
        <taxon>Pteromalinae</taxon>
        <taxon>Trichomalopsis</taxon>
    </lineage>
</organism>
<dbReference type="Proteomes" id="UP000215335">
    <property type="component" value="Unassembled WGS sequence"/>
</dbReference>
<sequence length="180" mass="20141">WRVLLSSCNNLDLGFGSYGYVKVKVIFQARTPAFDLRFGKNKRMPVGNANQGHARTPASDLRFGKNKRMPVGNANQGHGQKTSKSLNICLILSCNNLDLGFGSYGYVKVKVIFQARTPAFDLRFGKNKRMPVGNANQGHGKVVSRTVYCALQKSKDIKNLEHLLVLRSKDIKVLEHLFNF</sequence>
<protein>
    <submittedName>
        <fullName evidence="2">Uncharacterized protein</fullName>
    </submittedName>
</protein>
<feature type="non-terminal residue" evidence="2">
    <location>
        <position position="1"/>
    </location>
</feature>
<evidence type="ECO:0000313" key="3">
    <source>
        <dbReference type="Proteomes" id="UP000215335"/>
    </source>
</evidence>
<name>A0A232F915_9HYME</name>
<keyword evidence="3" id="KW-1185">Reference proteome</keyword>
<evidence type="ECO:0000256" key="1">
    <source>
        <dbReference type="SAM" id="MobiDB-lite"/>
    </source>
</evidence>
<feature type="non-terminal residue" evidence="2">
    <location>
        <position position="180"/>
    </location>
</feature>